<gene>
    <name evidence="1" type="ORF">L3X38_044533</name>
</gene>
<evidence type="ECO:0000313" key="2">
    <source>
        <dbReference type="Proteomes" id="UP001054821"/>
    </source>
</evidence>
<protein>
    <submittedName>
        <fullName evidence="1">Uncharacterized protein</fullName>
    </submittedName>
</protein>
<dbReference type="EMBL" id="JAJFAZ020000008">
    <property type="protein sequence ID" value="KAI5315357.1"/>
    <property type="molecule type" value="Genomic_DNA"/>
</dbReference>
<evidence type="ECO:0000313" key="1">
    <source>
        <dbReference type="EMBL" id="KAI5315357.1"/>
    </source>
</evidence>
<comment type="caution">
    <text evidence="1">The sequence shown here is derived from an EMBL/GenBank/DDBJ whole genome shotgun (WGS) entry which is preliminary data.</text>
</comment>
<proteinExistence type="predicted"/>
<dbReference type="AlphaFoldDB" id="A0AAD4V0I8"/>
<sequence>MDWRWSKVTSMELGFGSVVMCGVDGGICSGPCKMKWYVLFDYLNPQVPLTKKKLQCLNGHWELDGLKTEERSLDMLQPASKGIHIQALKLRYLTFGLLFNQFTLEAWTVTKPGGLRIGVSNVL</sequence>
<organism evidence="1 2">
    <name type="scientific">Prunus dulcis</name>
    <name type="common">Almond</name>
    <name type="synonym">Amygdalus dulcis</name>
    <dbReference type="NCBI Taxonomy" id="3755"/>
    <lineage>
        <taxon>Eukaryota</taxon>
        <taxon>Viridiplantae</taxon>
        <taxon>Streptophyta</taxon>
        <taxon>Embryophyta</taxon>
        <taxon>Tracheophyta</taxon>
        <taxon>Spermatophyta</taxon>
        <taxon>Magnoliopsida</taxon>
        <taxon>eudicotyledons</taxon>
        <taxon>Gunneridae</taxon>
        <taxon>Pentapetalae</taxon>
        <taxon>rosids</taxon>
        <taxon>fabids</taxon>
        <taxon>Rosales</taxon>
        <taxon>Rosaceae</taxon>
        <taxon>Amygdaloideae</taxon>
        <taxon>Amygdaleae</taxon>
        <taxon>Prunus</taxon>
    </lineage>
</organism>
<keyword evidence="2" id="KW-1185">Reference proteome</keyword>
<name>A0AAD4V0I8_PRUDU</name>
<reference evidence="1 2" key="1">
    <citation type="journal article" date="2022" name="G3 (Bethesda)">
        <title>Whole-genome sequence and methylome profiling of the almond [Prunus dulcis (Mill.) D.A. Webb] cultivar 'Nonpareil'.</title>
        <authorList>
            <person name="D'Amico-Willman K.M."/>
            <person name="Ouma W.Z."/>
            <person name="Meulia T."/>
            <person name="Sideli G.M."/>
            <person name="Gradziel T.M."/>
            <person name="Fresnedo-Ramirez J."/>
        </authorList>
    </citation>
    <scope>NUCLEOTIDE SEQUENCE [LARGE SCALE GENOMIC DNA]</scope>
    <source>
        <strain evidence="1">Clone GOH B32 T37-40</strain>
    </source>
</reference>
<accession>A0AAD4V0I8</accession>
<dbReference type="Proteomes" id="UP001054821">
    <property type="component" value="Chromosome 8"/>
</dbReference>